<dbReference type="GO" id="GO:0015293">
    <property type="term" value="F:symporter activity"/>
    <property type="evidence" value="ECO:0007669"/>
    <property type="project" value="TreeGrafter"/>
</dbReference>
<dbReference type="InterPro" id="IPR001734">
    <property type="entry name" value="Na/solute_symporter"/>
</dbReference>
<dbReference type="GO" id="GO:0006814">
    <property type="term" value="P:sodium ion transport"/>
    <property type="evidence" value="ECO:0007669"/>
    <property type="project" value="UniProtKB-KW"/>
</dbReference>
<keyword evidence="3" id="KW-0813">Transport</keyword>
<feature type="transmembrane region" description="Helical" evidence="12">
    <location>
        <begin position="27"/>
        <end position="49"/>
    </location>
</feature>
<dbReference type="Proteomes" id="UP000288716">
    <property type="component" value="Unassembled WGS sequence"/>
</dbReference>
<evidence type="ECO:0000313" key="13">
    <source>
        <dbReference type="EMBL" id="RWS29320.1"/>
    </source>
</evidence>
<dbReference type="PANTHER" id="PTHR42985">
    <property type="entry name" value="SODIUM-COUPLED MONOCARBOXYLATE TRANSPORTER"/>
    <property type="match status" value="1"/>
</dbReference>
<keyword evidence="10" id="KW-0739">Sodium transport</keyword>
<gene>
    <name evidence="13" type="ORF">B4U80_05746</name>
</gene>
<name>A0A443SP54_9ACAR</name>
<evidence type="ECO:0000256" key="7">
    <source>
        <dbReference type="ARBA" id="ARBA00023053"/>
    </source>
</evidence>
<dbReference type="Pfam" id="PF00474">
    <property type="entry name" value="SSF"/>
    <property type="match status" value="2"/>
</dbReference>
<evidence type="ECO:0000256" key="3">
    <source>
        <dbReference type="ARBA" id="ARBA00022448"/>
    </source>
</evidence>
<protein>
    <submittedName>
        <fullName evidence="13">Sodium-coupled monocarboxylate transporter 1-like protein</fullName>
    </submittedName>
</protein>
<feature type="non-terminal residue" evidence="13">
    <location>
        <position position="1"/>
    </location>
</feature>
<dbReference type="OrthoDB" id="6431761at2759"/>
<dbReference type="Gene3D" id="1.20.1730.10">
    <property type="entry name" value="Sodium/glucose cotransporter"/>
    <property type="match status" value="2"/>
</dbReference>
<comment type="similarity">
    <text evidence="2 11">Belongs to the sodium:solute symporter (SSF) (TC 2.A.21) family.</text>
</comment>
<dbReference type="PROSITE" id="PS50283">
    <property type="entry name" value="NA_SOLUT_SYMP_3"/>
    <property type="match status" value="2"/>
</dbReference>
<dbReference type="AlphaFoldDB" id="A0A443SP54"/>
<feature type="transmembrane region" description="Helical" evidence="12">
    <location>
        <begin position="69"/>
        <end position="88"/>
    </location>
</feature>
<keyword evidence="4" id="KW-1003">Cell membrane</keyword>
<evidence type="ECO:0000256" key="6">
    <source>
        <dbReference type="ARBA" id="ARBA00022989"/>
    </source>
</evidence>
<keyword evidence="7" id="KW-0915">Sodium</keyword>
<feature type="transmembrane region" description="Helical" evidence="12">
    <location>
        <begin position="133"/>
        <end position="155"/>
    </location>
</feature>
<feature type="transmembrane region" description="Helical" evidence="12">
    <location>
        <begin position="100"/>
        <end position="121"/>
    </location>
</feature>
<evidence type="ECO:0000256" key="5">
    <source>
        <dbReference type="ARBA" id="ARBA00022692"/>
    </source>
</evidence>
<dbReference type="InterPro" id="IPR038377">
    <property type="entry name" value="Na/Glc_symporter_sf"/>
</dbReference>
<accession>A0A443SP54</accession>
<evidence type="ECO:0000256" key="2">
    <source>
        <dbReference type="ARBA" id="ARBA00006434"/>
    </source>
</evidence>
<feature type="transmembrane region" description="Helical" evidence="12">
    <location>
        <begin position="296"/>
        <end position="316"/>
    </location>
</feature>
<evidence type="ECO:0000256" key="4">
    <source>
        <dbReference type="ARBA" id="ARBA00022475"/>
    </source>
</evidence>
<evidence type="ECO:0000256" key="10">
    <source>
        <dbReference type="ARBA" id="ARBA00023201"/>
    </source>
</evidence>
<dbReference type="EMBL" id="NCKV01000968">
    <property type="protein sequence ID" value="RWS29320.1"/>
    <property type="molecule type" value="Genomic_DNA"/>
</dbReference>
<evidence type="ECO:0000313" key="14">
    <source>
        <dbReference type="Proteomes" id="UP000288716"/>
    </source>
</evidence>
<dbReference type="PANTHER" id="PTHR42985:SF40">
    <property type="entry name" value="LD47995P-RELATED"/>
    <property type="match status" value="1"/>
</dbReference>
<keyword evidence="5 12" id="KW-0812">Transmembrane</keyword>
<organism evidence="13 14">
    <name type="scientific">Leptotrombidium deliense</name>
    <dbReference type="NCBI Taxonomy" id="299467"/>
    <lineage>
        <taxon>Eukaryota</taxon>
        <taxon>Metazoa</taxon>
        <taxon>Ecdysozoa</taxon>
        <taxon>Arthropoda</taxon>
        <taxon>Chelicerata</taxon>
        <taxon>Arachnida</taxon>
        <taxon>Acari</taxon>
        <taxon>Acariformes</taxon>
        <taxon>Trombidiformes</taxon>
        <taxon>Prostigmata</taxon>
        <taxon>Anystina</taxon>
        <taxon>Parasitengona</taxon>
        <taxon>Trombiculoidea</taxon>
        <taxon>Trombiculidae</taxon>
        <taxon>Leptotrombidium</taxon>
    </lineage>
</organism>
<reference evidence="13 14" key="1">
    <citation type="journal article" date="2018" name="Gigascience">
        <title>Genomes of trombidid mites reveal novel predicted allergens and laterally-transferred genes associated with secondary metabolism.</title>
        <authorList>
            <person name="Dong X."/>
            <person name="Chaisiri K."/>
            <person name="Xia D."/>
            <person name="Armstrong S.D."/>
            <person name="Fang Y."/>
            <person name="Donnelly M.J."/>
            <person name="Kadowaki T."/>
            <person name="McGarry J.W."/>
            <person name="Darby A.C."/>
            <person name="Makepeace B.L."/>
        </authorList>
    </citation>
    <scope>NUCLEOTIDE SEQUENCE [LARGE SCALE GENOMIC DNA]</scope>
    <source>
        <strain evidence="13">UoL-UT</strain>
    </source>
</reference>
<dbReference type="VEuPathDB" id="VectorBase:LDEU002720"/>
<evidence type="ECO:0000256" key="1">
    <source>
        <dbReference type="ARBA" id="ARBA00004651"/>
    </source>
</evidence>
<dbReference type="GO" id="GO:0005886">
    <property type="term" value="C:plasma membrane"/>
    <property type="evidence" value="ECO:0007669"/>
    <property type="project" value="UniProtKB-SubCell"/>
</dbReference>
<feature type="transmembrane region" description="Helical" evidence="12">
    <location>
        <begin position="263"/>
        <end position="284"/>
    </location>
</feature>
<dbReference type="STRING" id="299467.A0A443SP54"/>
<evidence type="ECO:0000256" key="9">
    <source>
        <dbReference type="ARBA" id="ARBA00023136"/>
    </source>
</evidence>
<comment type="caution">
    <text evidence="13">The sequence shown here is derived from an EMBL/GenBank/DDBJ whole genome shotgun (WGS) entry which is preliminary data.</text>
</comment>
<evidence type="ECO:0000256" key="11">
    <source>
        <dbReference type="RuleBase" id="RU362091"/>
    </source>
</evidence>
<keyword evidence="8" id="KW-0406">Ion transport</keyword>
<evidence type="ECO:0000256" key="8">
    <source>
        <dbReference type="ARBA" id="ARBA00023065"/>
    </source>
</evidence>
<comment type="subcellular location">
    <subcellularLocation>
        <location evidence="1">Cell membrane</location>
        <topology evidence="1">Multi-pass membrane protein</topology>
    </subcellularLocation>
</comment>
<feature type="transmembrane region" description="Helical" evidence="12">
    <location>
        <begin position="237"/>
        <end position="257"/>
    </location>
</feature>
<proteinExistence type="inferred from homology"/>
<keyword evidence="14" id="KW-1185">Reference proteome</keyword>
<keyword evidence="9 12" id="KW-0472">Membrane</keyword>
<keyword evidence="6 12" id="KW-1133">Transmembrane helix</keyword>
<dbReference type="InterPro" id="IPR051163">
    <property type="entry name" value="Sodium:Solute_Symporter_SSF"/>
</dbReference>
<sequence length="372" mass="40563">QIVSLLVTMSSDPIVTAVPHPEHRFSVADYCVFIGMLSISAIIGIYYAFVDRRKTTTNEFLMGGRSMGVFPVALSVLASFLSAITLLGTPLEVYNYGTQYWIHLVVYPILMYITAYCFTPVFYNLKVTSSFEIIYMAVVLYAPALALAQAGLVLFAKYWDCDPIQTKRVSTPDQLFPLFVMETLGSFSGIPGLFVSGIFSGALSTVSSGVNSLAAVTLEDYVKGYTNFKMSEKKATLITKAIAIAFGILAIGMVGIAQLMGNVLQAALGLFGLLGCPIFALYIVGMFIPFISSKGALVGVLSGLTASLWVGIGAMISKPYNPLKPILVNNCPMNNYTTNLLNQQLYNNKTIELMMRTKRTRRRLGFVDTDCS</sequence>
<evidence type="ECO:0000256" key="12">
    <source>
        <dbReference type="SAM" id="Phobius"/>
    </source>
</evidence>